<keyword evidence="3 6" id="KW-1133">Transmembrane helix</keyword>
<comment type="caution">
    <text evidence="7">The sequence shown here is derived from an EMBL/GenBank/DDBJ whole genome shotgun (WGS) entry which is preliminary data.</text>
</comment>
<dbReference type="SUPFAM" id="SSF161098">
    <property type="entry name" value="MetI-like"/>
    <property type="match status" value="1"/>
</dbReference>
<proteinExistence type="predicted"/>
<dbReference type="InterPro" id="IPR035906">
    <property type="entry name" value="MetI-like_sf"/>
</dbReference>
<evidence type="ECO:0000256" key="3">
    <source>
        <dbReference type="ARBA" id="ARBA00022989"/>
    </source>
</evidence>
<evidence type="ECO:0000256" key="5">
    <source>
        <dbReference type="SAM" id="MobiDB-lite"/>
    </source>
</evidence>
<organism evidence="7">
    <name type="scientific">mine drainage metagenome</name>
    <dbReference type="NCBI Taxonomy" id="410659"/>
    <lineage>
        <taxon>unclassified sequences</taxon>
        <taxon>metagenomes</taxon>
        <taxon>ecological metagenomes</taxon>
    </lineage>
</organism>
<dbReference type="EMBL" id="MLJW01000064">
    <property type="protein sequence ID" value="OIR03666.1"/>
    <property type="molecule type" value="Genomic_DNA"/>
</dbReference>
<reference evidence="7" key="1">
    <citation type="submission" date="2016-10" db="EMBL/GenBank/DDBJ databases">
        <title>Sequence of Gallionella enrichment culture.</title>
        <authorList>
            <person name="Poehlein A."/>
            <person name="Muehling M."/>
            <person name="Daniel R."/>
        </authorList>
    </citation>
    <scope>NUCLEOTIDE SEQUENCE</scope>
</reference>
<accession>A0A1J5S6B6</accession>
<feature type="transmembrane region" description="Helical" evidence="6">
    <location>
        <begin position="51"/>
        <end position="73"/>
    </location>
</feature>
<evidence type="ECO:0000256" key="2">
    <source>
        <dbReference type="ARBA" id="ARBA00022692"/>
    </source>
</evidence>
<comment type="subcellular location">
    <subcellularLocation>
        <location evidence="1">Membrane</location>
        <topology evidence="1">Multi-pass membrane protein</topology>
    </subcellularLocation>
</comment>
<protein>
    <submittedName>
        <fullName evidence="7">Uncharacterized protein</fullName>
    </submittedName>
</protein>
<evidence type="ECO:0000256" key="4">
    <source>
        <dbReference type="ARBA" id="ARBA00023136"/>
    </source>
</evidence>
<dbReference type="AlphaFoldDB" id="A0A1J5S6B6"/>
<feature type="region of interest" description="Disordered" evidence="5">
    <location>
        <begin position="109"/>
        <end position="145"/>
    </location>
</feature>
<dbReference type="GO" id="GO:0016020">
    <property type="term" value="C:membrane"/>
    <property type="evidence" value="ECO:0007669"/>
    <property type="project" value="UniProtKB-SubCell"/>
</dbReference>
<keyword evidence="4 6" id="KW-0472">Membrane</keyword>
<gene>
    <name evidence="7" type="ORF">GALL_142880</name>
</gene>
<sequence length="145" mass="15918">MEIEITTRRAIRIWWSFTWRNAIATLVTVMISMVIGFFLGMVLALAHVTPLVIRLVAMPIGFVIGLIVTYVPLRLILGMDFGEFRLALVARETAEPPVIVPPLIGCSSQPPPILREPASFVSTRTEQPKAPGDALEPADSQEAPL</sequence>
<keyword evidence="2 6" id="KW-0812">Transmembrane</keyword>
<evidence type="ECO:0000256" key="1">
    <source>
        <dbReference type="ARBA" id="ARBA00004141"/>
    </source>
</evidence>
<feature type="transmembrane region" description="Helical" evidence="6">
    <location>
        <begin position="21"/>
        <end position="45"/>
    </location>
</feature>
<name>A0A1J5S6B6_9ZZZZ</name>
<evidence type="ECO:0000313" key="7">
    <source>
        <dbReference type="EMBL" id="OIR03666.1"/>
    </source>
</evidence>
<evidence type="ECO:0000256" key="6">
    <source>
        <dbReference type="SAM" id="Phobius"/>
    </source>
</evidence>